<accession>A0AC61NR22</accession>
<proteinExistence type="predicted"/>
<reference evidence="1" key="1">
    <citation type="submission" date="2021-08" db="EMBL/GenBank/DDBJ databases">
        <title>Novel anaerobic bacterium isolated from sea squirt in East Sea, Republic of Korea.</title>
        <authorList>
            <person name="Nguyen T.H."/>
            <person name="Li Z."/>
            <person name="Lee Y.-J."/>
            <person name="Ko J."/>
            <person name="Kim S.-G."/>
        </authorList>
    </citation>
    <scope>NUCLEOTIDE SEQUENCE</scope>
    <source>
        <strain evidence="1">KCTC 25031</strain>
    </source>
</reference>
<dbReference type="Proteomes" id="UP000826212">
    <property type="component" value="Chromosome"/>
</dbReference>
<gene>
    <name evidence="1" type="ORF">K4L44_17220</name>
</gene>
<evidence type="ECO:0000313" key="1">
    <source>
        <dbReference type="EMBL" id="QZE14229.1"/>
    </source>
</evidence>
<evidence type="ECO:0000313" key="2">
    <source>
        <dbReference type="Proteomes" id="UP000826212"/>
    </source>
</evidence>
<sequence length="1205" mass="133859">MNIKRLKLSFKAILLPKSWVIKLQRDMILLFFLSVFHMSVYASASPKDDITIRMNLVRLESVIDYIESSTDYAFIFQQRAVDPNKIVSINVKDVSIEKAMDLLLDQSSIDYVITGHQIILKKSAKGVVKKVLKGTVLDNQGDPVIGAVIRAKDNRSVGTVTDVDGNFTLNIDTKYKVLSVSYIGMKSVDITPVYGTLMKIVLEEQSEALGEVVVTALGIERKAKSLTYSTQSIKNDEVVRAKDVNFINSLQGKSAGLTITPNAGGAGSASKILLRGNSSIEGNNSPLIVVDGIPMSNTVDGQLDAKSGGYNMAYGSTSEGGDAISNINPEDIANITILKGANAAALYGSGAANGVIMIKTKQGREGKLRVNFSSNSTFESPLKLPDLQNSFGAPVYDGQLSGRSWGKKITQQTDEENAIQSVSSSPNNRIKDFFKTGYNLTNSVSISGGTSKVQSYFSFSNTTSQGMVPNNKFSRNNFTIRQTYNFFDEKLTLNLSGNYISQKTRNRVSGGTVYNPLYNLYLAPRNLNMDYYKNTYEKEGTWVANPIKIIPKYTGGIGRTEYWKTDHMLHGNQQEWFQGRGVPSANNPYWLVNKNKGVEKRDRIMGSIELSYKINEKLNIQTRASYDKTVNDKDFKKNATTVGPTGQFTDRGSYSWSNDNRSEFFGDLLLNYADKIVNNITVQSTVGGSFKKSNGDSFWMLNSGASSSAYYQNEDNLPTSINVFYPNASYATQRSFRLSSDWSRAVLATMQLGFYDALFIDFSYRIDWSRAFSQFKTKGVKDYYGYYSLGGTVVLSDLINLGRSIDRFKFRSSYSEVGNSIPNRLYSEQPYDPATGRIKAATYTNFDHPLPETVRSFETGIDLDMFRNRLSVDISLYSATMFNQYLPITSAIGSIKPINTGKVRNQGIELDVSSMLLKSGKFRWNIGANFSYNDNEILKTYQDRKDIHVSIGTSDNIRVKFLKGGSYGDIYSKDFTRMRIFDVQKYAEKGITVKEGDIKLNPDGTPSMDAKGGHRVYLGNMNSKINIGLNSTFIFGDASLYVLIDGRIGGKVISFTEAYLDSYGVSQRSADARLSDKYITRKSKDPVTRQEVIIKDPAVVMPDGNLASAEKYYQTIGDQIFPTEYVYDATNFRIRELSLGYTFRDIFGSGNNLKASIVGRNLLFLYNDCPIDPDTSISTQNALGGVDVFGLPPSRSIGINLKMTF</sequence>
<organism evidence="1 2">
    <name type="scientific">Halosquirtibacter laminarini</name>
    <dbReference type="NCBI Taxonomy" id="3374600"/>
    <lineage>
        <taxon>Bacteria</taxon>
        <taxon>Pseudomonadati</taxon>
        <taxon>Bacteroidota</taxon>
        <taxon>Bacteroidia</taxon>
        <taxon>Marinilabiliales</taxon>
        <taxon>Prolixibacteraceae</taxon>
        <taxon>Halosquirtibacter</taxon>
    </lineage>
</organism>
<dbReference type="EMBL" id="CP081303">
    <property type="protein sequence ID" value="QZE14229.1"/>
    <property type="molecule type" value="Genomic_DNA"/>
</dbReference>
<keyword evidence="2" id="KW-1185">Reference proteome</keyword>
<protein>
    <submittedName>
        <fullName evidence="1">SusC/RagA family TonB-linked outer membrane protein</fullName>
    </submittedName>
</protein>
<name>A0AC61NR22_9BACT</name>